<dbReference type="PATRIC" id="fig|759620.7.peg.179"/>
<evidence type="ECO:0000256" key="8">
    <source>
        <dbReference type="ARBA" id="ARBA00023284"/>
    </source>
</evidence>
<dbReference type="InterPro" id="IPR023753">
    <property type="entry name" value="FAD/NAD-binding_dom"/>
</dbReference>
<dbReference type="GO" id="GO:0005737">
    <property type="term" value="C:cytoplasm"/>
    <property type="evidence" value="ECO:0007669"/>
    <property type="project" value="InterPro"/>
</dbReference>
<gene>
    <name evidence="13" type="ORF">WS74_0192</name>
</gene>
<dbReference type="SUPFAM" id="SSF51905">
    <property type="entry name" value="FAD/NAD(P)-binding domain"/>
    <property type="match status" value="1"/>
</dbReference>
<keyword evidence="6 10" id="KW-0560">Oxidoreductase</keyword>
<protein>
    <recommendedName>
        <fullName evidence="3 10">Thioredoxin reductase</fullName>
        <ecNumber evidence="10">1.8.1.9</ecNumber>
    </recommendedName>
</protein>
<reference evidence="14" key="2">
    <citation type="submission" date="2014-08" db="EMBL/GenBank/DDBJ databases">
        <title>Complete genome of Weissella ceti strain WS74 isolated from diseased rainbow trout in Brazil.</title>
        <authorList>
            <person name="Figueiredo H.C.P."/>
            <person name="Leal C.A.G."/>
            <person name="Pereira F.L."/>
            <person name="Soares S.C."/>
            <person name="Dorella F.A."/>
            <person name="Carvalho A.F."/>
            <person name="Azevedo V.A.C."/>
        </authorList>
    </citation>
    <scope>NUCLEOTIDE SEQUENCE [LARGE SCALE GENOMIC DNA]</scope>
    <source>
        <strain evidence="14">WS74</strain>
    </source>
</reference>
<dbReference type="InterPro" id="IPR005982">
    <property type="entry name" value="Thioredox_Rdtase"/>
</dbReference>
<dbReference type="KEGG" id="wci:WS105_0191"/>
<name>A0A075TXS1_9LACO</name>
<keyword evidence="5 10" id="KW-0274">FAD</keyword>
<dbReference type="RefSeq" id="WP_009495458.1">
    <property type="nucleotide sequence ID" value="NZ_CP009223.1"/>
</dbReference>
<evidence type="ECO:0000256" key="5">
    <source>
        <dbReference type="ARBA" id="ARBA00022827"/>
    </source>
</evidence>
<evidence type="ECO:0000313" key="13">
    <source>
        <dbReference type="EMBL" id="AIM62444.1"/>
    </source>
</evidence>
<dbReference type="OrthoDB" id="9806179at2"/>
<comment type="catalytic activity">
    <reaction evidence="9 10">
        <text>[thioredoxin]-dithiol + NADP(+) = [thioredoxin]-disulfide + NADPH + H(+)</text>
        <dbReference type="Rhea" id="RHEA:20345"/>
        <dbReference type="Rhea" id="RHEA-COMP:10698"/>
        <dbReference type="Rhea" id="RHEA-COMP:10700"/>
        <dbReference type="ChEBI" id="CHEBI:15378"/>
        <dbReference type="ChEBI" id="CHEBI:29950"/>
        <dbReference type="ChEBI" id="CHEBI:50058"/>
        <dbReference type="ChEBI" id="CHEBI:57783"/>
        <dbReference type="ChEBI" id="CHEBI:58349"/>
        <dbReference type="EC" id="1.8.1.9"/>
    </reaction>
</comment>
<organism evidence="13 14">
    <name type="scientific">Weissella ceti</name>
    <dbReference type="NCBI Taxonomy" id="759620"/>
    <lineage>
        <taxon>Bacteria</taxon>
        <taxon>Bacillati</taxon>
        <taxon>Bacillota</taxon>
        <taxon>Bacilli</taxon>
        <taxon>Lactobacillales</taxon>
        <taxon>Lactobacillaceae</taxon>
        <taxon>Weissella</taxon>
    </lineage>
</organism>
<dbReference type="KEGG" id="wce:WS08_0192"/>
<evidence type="ECO:0000256" key="2">
    <source>
        <dbReference type="ARBA" id="ARBA00011738"/>
    </source>
</evidence>
<comment type="similarity">
    <text evidence="1 10">Belongs to the class-II pyridine nucleotide-disulfide oxidoreductase family.</text>
</comment>
<evidence type="ECO:0000256" key="11">
    <source>
        <dbReference type="RuleBase" id="RU003881"/>
    </source>
</evidence>
<dbReference type="GO" id="GO:0004791">
    <property type="term" value="F:thioredoxin-disulfide reductase (NADPH) activity"/>
    <property type="evidence" value="ECO:0007669"/>
    <property type="project" value="UniProtKB-UniRule"/>
</dbReference>
<dbReference type="PRINTS" id="PR00469">
    <property type="entry name" value="PNDRDTASEII"/>
</dbReference>
<proteinExistence type="inferred from homology"/>
<dbReference type="STRING" id="759620.WS105_0191"/>
<sequence length="313" mass="34057">MTQKYDVVIIGAGPGGMTAATYASRANLSVLMLDRGIYGGQMNNTAEVENYPGYDSIMGADLSEKMYASSMQFGAEYAFGTVANLERQADQTWLVTTDMDTYEANSVIVATGSEYKKLHVHGEQDYAGRGVSYCAVCDGAFFRGQHVYVVGGGDSAVEEAVYLAGIASQVTVVHRRDTLKAQPILQKRAFDTENIDFVWNTEVTEIVGDDMKVTNLKLRNNVTDVEEIVDASGIFIYVGLLPVSNAVDGLDVTDEEGWIITNERMETTQPGLFALGDVRQKELRQITTAVGDAAIAGQNAYAYNESLRDSQRG</sequence>
<comment type="cofactor">
    <cofactor evidence="11">
        <name>FAD</name>
        <dbReference type="ChEBI" id="CHEBI:57692"/>
    </cofactor>
    <text evidence="11">Binds 1 FAD per subunit.</text>
</comment>
<keyword evidence="11" id="KW-0521">NADP</keyword>
<evidence type="ECO:0000256" key="7">
    <source>
        <dbReference type="ARBA" id="ARBA00023157"/>
    </source>
</evidence>
<dbReference type="InterPro" id="IPR050097">
    <property type="entry name" value="Ferredoxin-NADP_redctase_2"/>
</dbReference>
<dbReference type="PROSITE" id="PS00573">
    <property type="entry name" value="PYRIDINE_REDOX_2"/>
    <property type="match status" value="1"/>
</dbReference>
<evidence type="ECO:0000256" key="3">
    <source>
        <dbReference type="ARBA" id="ARBA00018719"/>
    </source>
</evidence>
<keyword evidence="8 10" id="KW-0676">Redox-active center</keyword>
<feature type="domain" description="FAD/NAD(P)-binding" evidence="12">
    <location>
        <begin position="5"/>
        <end position="292"/>
    </location>
</feature>
<evidence type="ECO:0000259" key="12">
    <source>
        <dbReference type="Pfam" id="PF07992"/>
    </source>
</evidence>
<dbReference type="Pfam" id="PF07992">
    <property type="entry name" value="Pyr_redox_2"/>
    <property type="match status" value="1"/>
</dbReference>
<dbReference type="EMBL" id="CP009223">
    <property type="protein sequence ID" value="AIM62444.1"/>
    <property type="molecule type" value="Genomic_DNA"/>
</dbReference>
<dbReference type="KEGG" id="wct:WS74_0192"/>
<dbReference type="Gene3D" id="3.50.50.60">
    <property type="entry name" value="FAD/NAD(P)-binding domain"/>
    <property type="match status" value="2"/>
</dbReference>
<dbReference type="Proteomes" id="UP000029079">
    <property type="component" value="Chromosome"/>
</dbReference>
<dbReference type="InterPro" id="IPR036188">
    <property type="entry name" value="FAD/NAD-bd_sf"/>
</dbReference>
<dbReference type="InterPro" id="IPR008255">
    <property type="entry name" value="Pyr_nucl-diS_OxRdtase_2_AS"/>
</dbReference>
<dbReference type="GO" id="GO:0019430">
    <property type="term" value="P:removal of superoxide radicals"/>
    <property type="evidence" value="ECO:0007669"/>
    <property type="project" value="UniProtKB-UniRule"/>
</dbReference>
<comment type="subunit">
    <text evidence="2 10">Homodimer.</text>
</comment>
<dbReference type="PANTHER" id="PTHR48105">
    <property type="entry name" value="THIOREDOXIN REDUCTASE 1-RELATED-RELATED"/>
    <property type="match status" value="1"/>
</dbReference>
<keyword evidence="4 10" id="KW-0285">Flavoprotein</keyword>
<evidence type="ECO:0000256" key="4">
    <source>
        <dbReference type="ARBA" id="ARBA00022630"/>
    </source>
</evidence>
<dbReference type="NCBIfam" id="TIGR01292">
    <property type="entry name" value="TRX_reduct"/>
    <property type="match status" value="1"/>
</dbReference>
<evidence type="ECO:0000256" key="9">
    <source>
        <dbReference type="ARBA" id="ARBA00048132"/>
    </source>
</evidence>
<reference evidence="13 14" key="1">
    <citation type="journal article" date="2014" name="Genome Announc.">
        <title>Complete Genome Sequences of Fish Pathogenic Weissella ceti Strains WS74 and WS105.</title>
        <authorList>
            <person name="Figueiredo H.C."/>
            <person name="Leal C.A."/>
            <person name="Dorella F.A."/>
            <person name="Carvalho A.F."/>
            <person name="Soares S.C."/>
            <person name="Pereira F.L."/>
            <person name="Azevedo V.A."/>
        </authorList>
    </citation>
    <scope>NUCLEOTIDE SEQUENCE [LARGE SCALE GENOMIC DNA]</scope>
    <source>
        <strain evidence="13 14">WS74</strain>
    </source>
</reference>
<evidence type="ECO:0000256" key="1">
    <source>
        <dbReference type="ARBA" id="ARBA00009333"/>
    </source>
</evidence>
<accession>A0A075TXS1</accession>
<evidence type="ECO:0000256" key="6">
    <source>
        <dbReference type="ARBA" id="ARBA00023002"/>
    </source>
</evidence>
<dbReference type="EC" id="1.8.1.9" evidence="10"/>
<keyword evidence="14" id="KW-1185">Reference proteome</keyword>
<dbReference type="AlphaFoldDB" id="A0A075TXS1"/>
<evidence type="ECO:0000313" key="14">
    <source>
        <dbReference type="Proteomes" id="UP000029079"/>
    </source>
</evidence>
<dbReference type="PRINTS" id="PR00368">
    <property type="entry name" value="FADPNR"/>
</dbReference>
<keyword evidence="7" id="KW-1015">Disulfide bond</keyword>
<evidence type="ECO:0000256" key="10">
    <source>
        <dbReference type="RuleBase" id="RU003880"/>
    </source>
</evidence>